<name>A0A9D7XUJ7_9BACT</name>
<sequence>MKSIGLISLFLISFLTFASAQKFLVIERSGTPRTKRYSIYDEITFQLKDDNKGWYTRQILDLNADAQLLLLGDTWIPIADITRIRMSNQRLLVTIIGGALQGGGVSMILGDLWYTIRGNPEYTQGGMEFGLLNIAVGTGIRLLFGPIKYKLGKKTRLRVIDVTYGTIKT</sequence>
<organism evidence="1 2">
    <name type="scientific">Candidatus Opimibacter skivensis</name>
    <dbReference type="NCBI Taxonomy" id="2982028"/>
    <lineage>
        <taxon>Bacteria</taxon>
        <taxon>Pseudomonadati</taxon>
        <taxon>Bacteroidota</taxon>
        <taxon>Saprospiria</taxon>
        <taxon>Saprospirales</taxon>
        <taxon>Saprospiraceae</taxon>
        <taxon>Candidatus Opimibacter</taxon>
    </lineage>
</organism>
<protein>
    <submittedName>
        <fullName evidence="1">Uncharacterized protein</fullName>
    </submittedName>
</protein>
<dbReference type="AlphaFoldDB" id="A0A9D7XUJ7"/>
<gene>
    <name evidence="1" type="ORF">IPP15_21700</name>
</gene>
<evidence type="ECO:0000313" key="1">
    <source>
        <dbReference type="EMBL" id="MBK9984943.1"/>
    </source>
</evidence>
<dbReference type="Proteomes" id="UP000808337">
    <property type="component" value="Unassembled WGS sequence"/>
</dbReference>
<comment type="caution">
    <text evidence="1">The sequence shown here is derived from an EMBL/GenBank/DDBJ whole genome shotgun (WGS) entry which is preliminary data.</text>
</comment>
<accession>A0A9D7XUJ7</accession>
<evidence type="ECO:0000313" key="2">
    <source>
        <dbReference type="Proteomes" id="UP000808337"/>
    </source>
</evidence>
<dbReference type="EMBL" id="JADKGY010000032">
    <property type="protein sequence ID" value="MBK9984943.1"/>
    <property type="molecule type" value="Genomic_DNA"/>
</dbReference>
<proteinExistence type="predicted"/>
<reference evidence="1 2" key="1">
    <citation type="submission" date="2020-10" db="EMBL/GenBank/DDBJ databases">
        <title>Connecting structure to function with the recovery of over 1000 high-quality activated sludge metagenome-assembled genomes encoding full-length rRNA genes using long-read sequencing.</title>
        <authorList>
            <person name="Singleton C.M."/>
            <person name="Petriglieri F."/>
            <person name="Kristensen J.M."/>
            <person name="Kirkegaard R.H."/>
            <person name="Michaelsen T.Y."/>
            <person name="Andersen M.H."/>
            <person name="Karst S.M."/>
            <person name="Dueholm M.S."/>
            <person name="Nielsen P.H."/>
            <person name="Albertsen M."/>
        </authorList>
    </citation>
    <scope>NUCLEOTIDE SEQUENCE [LARGE SCALE GENOMIC DNA]</scope>
    <source>
        <strain evidence="1">Ribe_18-Q3-R11-54_MAXAC.273</strain>
    </source>
</reference>